<keyword evidence="2" id="KW-1185">Reference proteome</keyword>
<dbReference type="InterPro" id="IPR012337">
    <property type="entry name" value="RNaseH-like_sf"/>
</dbReference>
<evidence type="ECO:0000313" key="1">
    <source>
        <dbReference type="Ensembl" id="ENSSRHP00000057609.1"/>
    </source>
</evidence>
<evidence type="ECO:0000313" key="2">
    <source>
        <dbReference type="Proteomes" id="UP000472270"/>
    </source>
</evidence>
<accession>A0A673JU36</accession>
<dbReference type="Proteomes" id="UP000472270">
    <property type="component" value="Unassembled WGS sequence"/>
</dbReference>
<protein>
    <recommendedName>
        <fullName evidence="3">HAT C-terminal dimerisation domain-containing protein</fullName>
    </recommendedName>
</protein>
<dbReference type="SUPFAM" id="SSF53098">
    <property type="entry name" value="Ribonuclease H-like"/>
    <property type="match status" value="1"/>
</dbReference>
<dbReference type="AlphaFoldDB" id="A0A673JU36"/>
<reference evidence="1" key="2">
    <citation type="submission" date="2025-09" db="UniProtKB">
        <authorList>
            <consortium name="Ensembl"/>
        </authorList>
    </citation>
    <scope>IDENTIFICATION</scope>
</reference>
<sequence>RISEIQCQIQEKLKNTIDNCKYFSLALDESTDVSDVSQLLIFFEVPLKGNFDIQEELLNIASLHGTTKGEDIFKADENTVHEYGGFAKLSAVVTDGAPAMQGTKSGFTGLLQKSGINCPVLHCIIHQVISSAYGDLLMHTDIRWMSHGKCLERFFALRNEIPLFLEDNVKSDMSDYCCKLRDPEFLCDMAFLTDMTTHLNNLNTQLQGRAQTVSNLYAHMNAFQHKLNLFHNGFSSVLSKIFFAKYRKVIESFQEQFKIRFQDFHDMQPCIDLVEVPLSTAVSEQPGEMQLELWELQSDPFFQARRNERGLEFWKLLPDTYICESSFSTMKHIKSKERNRLTDDTLFQLLQVVSTNFEIDIESIVHQQDRPQVSH</sequence>
<reference evidence="1" key="1">
    <citation type="submission" date="2025-08" db="UniProtKB">
        <authorList>
            <consortium name="Ensembl"/>
        </authorList>
    </citation>
    <scope>IDENTIFICATION</scope>
</reference>
<dbReference type="PANTHER" id="PTHR45913:SF5">
    <property type="entry name" value="GENERAL TRANSCRIPTION FACTOR II-I REPEAT DOMAIN-CONTAINING PROTEIN 2A-LIKE PROTEIN"/>
    <property type="match status" value="1"/>
</dbReference>
<name>A0A673JU36_9TELE</name>
<organism evidence="1 2">
    <name type="scientific">Sinocyclocheilus rhinocerous</name>
    <dbReference type="NCBI Taxonomy" id="307959"/>
    <lineage>
        <taxon>Eukaryota</taxon>
        <taxon>Metazoa</taxon>
        <taxon>Chordata</taxon>
        <taxon>Craniata</taxon>
        <taxon>Vertebrata</taxon>
        <taxon>Euteleostomi</taxon>
        <taxon>Actinopterygii</taxon>
        <taxon>Neopterygii</taxon>
        <taxon>Teleostei</taxon>
        <taxon>Ostariophysi</taxon>
        <taxon>Cypriniformes</taxon>
        <taxon>Cyprinidae</taxon>
        <taxon>Cyprininae</taxon>
        <taxon>Sinocyclocheilus</taxon>
    </lineage>
</organism>
<evidence type="ECO:0008006" key="3">
    <source>
        <dbReference type="Google" id="ProtNLM"/>
    </source>
</evidence>
<dbReference type="Ensembl" id="ENSSRHT00000059213.1">
    <property type="protein sequence ID" value="ENSSRHP00000057609.1"/>
    <property type="gene ID" value="ENSSRHG00000028870.1"/>
</dbReference>
<proteinExistence type="predicted"/>
<dbReference type="PANTHER" id="PTHR45913">
    <property type="entry name" value="EPM2A-INTERACTING PROTEIN 1"/>
    <property type="match status" value="1"/>
</dbReference>